<name>A0ABD5QHS9_9EURY</name>
<dbReference type="Proteomes" id="UP001595925">
    <property type="component" value="Unassembled WGS sequence"/>
</dbReference>
<dbReference type="EMBL" id="JBHSJG010000046">
    <property type="protein sequence ID" value="MFC4989322.1"/>
    <property type="molecule type" value="Genomic_DNA"/>
</dbReference>
<keyword evidence="2" id="KW-1185">Reference proteome</keyword>
<gene>
    <name evidence="1" type="ORF">ACFPFO_16485</name>
</gene>
<dbReference type="AlphaFoldDB" id="A0ABD5QHS9"/>
<evidence type="ECO:0000313" key="1">
    <source>
        <dbReference type="EMBL" id="MFC4989322.1"/>
    </source>
</evidence>
<reference evidence="1 2" key="1">
    <citation type="journal article" date="2019" name="Int. J. Syst. Evol. Microbiol.">
        <title>The Global Catalogue of Microorganisms (GCM) 10K type strain sequencing project: providing services to taxonomists for standard genome sequencing and annotation.</title>
        <authorList>
            <consortium name="The Broad Institute Genomics Platform"/>
            <consortium name="The Broad Institute Genome Sequencing Center for Infectious Disease"/>
            <person name="Wu L."/>
            <person name="Ma J."/>
        </authorList>
    </citation>
    <scope>NUCLEOTIDE SEQUENCE [LARGE SCALE GENOMIC DNA]</scope>
    <source>
        <strain evidence="1 2">CGMCC 1.15824</strain>
    </source>
</reference>
<accession>A0ABD5QHS9</accession>
<comment type="caution">
    <text evidence="1">The sequence shown here is derived from an EMBL/GenBank/DDBJ whole genome shotgun (WGS) entry which is preliminary data.</text>
</comment>
<feature type="non-terminal residue" evidence="1">
    <location>
        <position position="1"/>
    </location>
</feature>
<dbReference type="RefSeq" id="WP_380683623.1">
    <property type="nucleotide sequence ID" value="NZ_JBHSJG010000046.1"/>
</dbReference>
<protein>
    <submittedName>
        <fullName evidence="1">Uncharacterized protein</fullName>
    </submittedName>
</protein>
<proteinExistence type="predicted"/>
<organism evidence="1 2">
    <name type="scientific">Saliphagus infecundisoli</name>
    <dbReference type="NCBI Taxonomy" id="1849069"/>
    <lineage>
        <taxon>Archaea</taxon>
        <taxon>Methanobacteriati</taxon>
        <taxon>Methanobacteriota</taxon>
        <taxon>Stenosarchaea group</taxon>
        <taxon>Halobacteria</taxon>
        <taxon>Halobacteriales</taxon>
        <taxon>Natrialbaceae</taxon>
        <taxon>Saliphagus</taxon>
    </lineage>
</organism>
<sequence length="77" mass="8534">HPFPVPLAVVSLSPALSTQNATAYPYFSSLLDTIKVLAAFTGYYMRDIFFIETAPHISFDAKQVVQQARSYSVLTGY</sequence>
<evidence type="ECO:0000313" key="2">
    <source>
        <dbReference type="Proteomes" id="UP001595925"/>
    </source>
</evidence>